<gene>
    <name evidence="1" type="ORF">D7Y33_03000</name>
</gene>
<reference evidence="1" key="1">
    <citation type="submission" date="2018-09" db="EMBL/GenBank/DDBJ databases">
        <authorList>
            <person name="Groschel M."/>
            <person name="Kohl T."/>
            <person name="Conchillo-Sole O."/>
            <person name="Mamat U."/>
            <person name="Yero D."/>
            <person name="Niemann S."/>
            <person name="Daura X."/>
            <person name="Gibert I."/>
        </authorList>
    </citation>
    <scope>NUCLEOTIDE SEQUENCE</scope>
    <source>
        <strain evidence="1">OG156</strain>
    </source>
</reference>
<protein>
    <submittedName>
        <fullName evidence="1">Uncharacterized protein</fullName>
    </submittedName>
</protein>
<dbReference type="EMBL" id="RAUE01000004">
    <property type="protein sequence ID" value="MBA0309987.1"/>
    <property type="molecule type" value="Genomic_DNA"/>
</dbReference>
<proteinExistence type="predicted"/>
<evidence type="ECO:0000313" key="2">
    <source>
        <dbReference type="Proteomes" id="UP000822271"/>
    </source>
</evidence>
<accession>A0A2J0T1M8</accession>
<dbReference type="RefSeq" id="WP_049429275.1">
    <property type="nucleotide sequence ID" value="NZ_JAXAXO010000003.1"/>
</dbReference>
<name>A0A2J0T1M8_STEMA</name>
<dbReference type="AlphaFoldDB" id="A0A2J0T1M8"/>
<dbReference type="Proteomes" id="UP000822271">
    <property type="component" value="Unassembled WGS sequence"/>
</dbReference>
<evidence type="ECO:0000313" key="1">
    <source>
        <dbReference type="EMBL" id="MBA0309987.1"/>
    </source>
</evidence>
<reference evidence="1" key="2">
    <citation type="journal article" date="2020" name="Front. Microbiol.">
        <title>Genetic Variants of the DSF Quorum Sensing System in Stenotrophomonas maltophilia Influence Virulence and Resistance Phenotypes Among Genotypically Diverse Clinical Isolates.</title>
        <authorList>
            <person name="Yero D."/>
            <person name="Huedo P."/>
            <person name="Conchillo-Sole O."/>
            <person name="Martinez-Servat S."/>
            <person name="Mamat U."/>
            <person name="Coves X."/>
            <person name="Llanas F."/>
            <person name="Roca I."/>
            <person name="Vila J."/>
            <person name="Schaible U.E."/>
            <person name="Daura X."/>
            <person name="Gibert I."/>
        </authorList>
    </citation>
    <scope>NUCLEOTIDE SEQUENCE</scope>
    <source>
        <strain evidence="1">OG156</strain>
    </source>
</reference>
<organism evidence="1 2">
    <name type="scientific">Stenotrophomonas maltophilia</name>
    <name type="common">Pseudomonas maltophilia</name>
    <name type="synonym">Xanthomonas maltophilia</name>
    <dbReference type="NCBI Taxonomy" id="40324"/>
    <lineage>
        <taxon>Bacteria</taxon>
        <taxon>Pseudomonadati</taxon>
        <taxon>Pseudomonadota</taxon>
        <taxon>Gammaproteobacteria</taxon>
        <taxon>Lysobacterales</taxon>
        <taxon>Lysobacteraceae</taxon>
        <taxon>Stenotrophomonas</taxon>
        <taxon>Stenotrophomonas maltophilia group</taxon>
    </lineage>
</organism>
<sequence length="135" mass="14488">MTTAPSLPPLRADSLPLPSNIWAPSPDASIEIYWSDPVDGAFDVALLLIDRAISSMDPVNLIARSILDSTTPRLTFSLVDPYSNNRILWGRIERRVDADGCIGVWLVDTGYPGGFTDLARIAGPFEGGAHGDAGH</sequence>
<comment type="caution">
    <text evidence="1">The sequence shown here is derived from an EMBL/GenBank/DDBJ whole genome shotgun (WGS) entry which is preliminary data.</text>
</comment>